<dbReference type="EMBL" id="VTPC01091258">
    <property type="protein sequence ID" value="KAF2878903.1"/>
    <property type="molecule type" value="Genomic_DNA"/>
</dbReference>
<reference evidence="1" key="1">
    <citation type="submission" date="2019-08" db="EMBL/GenBank/DDBJ databases">
        <title>The genome of the North American firefly Photinus pyralis.</title>
        <authorList>
            <consortium name="Photinus pyralis genome working group"/>
            <person name="Fallon T.R."/>
            <person name="Sander Lower S.E."/>
            <person name="Weng J.-K."/>
        </authorList>
    </citation>
    <scope>NUCLEOTIDE SEQUENCE</scope>
    <source>
        <strain evidence="1">TRF0915ILg1</strain>
        <tissue evidence="1">Whole body</tissue>
    </source>
</reference>
<dbReference type="OrthoDB" id="6753014at2759"/>
<comment type="caution">
    <text evidence="1">The sequence shown here is derived from an EMBL/GenBank/DDBJ whole genome shotgun (WGS) entry which is preliminary data.</text>
</comment>
<keyword evidence="2" id="KW-1185">Reference proteome</keyword>
<name>A0A8K0C3L2_IGNLU</name>
<gene>
    <name evidence="1" type="ORF">ILUMI_27263</name>
</gene>
<evidence type="ECO:0000313" key="1">
    <source>
        <dbReference type="EMBL" id="KAF2878903.1"/>
    </source>
</evidence>
<dbReference type="AlphaFoldDB" id="A0A8K0C3L2"/>
<evidence type="ECO:0000313" key="2">
    <source>
        <dbReference type="Proteomes" id="UP000801492"/>
    </source>
</evidence>
<sequence>MIDVVSVFVRQRQFSMLQWDCPPEACSNAWRCSGKYPILSVPESVLENSPFRLYSHRSLLTDRTIPANMPDIVLTDKGNRTTYLIDIAIPNTNNIQDTVATKISKYTDQAYEI</sequence>
<organism evidence="1 2">
    <name type="scientific">Ignelater luminosus</name>
    <name type="common">Cucubano</name>
    <name type="synonym">Pyrophorus luminosus</name>
    <dbReference type="NCBI Taxonomy" id="2038154"/>
    <lineage>
        <taxon>Eukaryota</taxon>
        <taxon>Metazoa</taxon>
        <taxon>Ecdysozoa</taxon>
        <taxon>Arthropoda</taxon>
        <taxon>Hexapoda</taxon>
        <taxon>Insecta</taxon>
        <taxon>Pterygota</taxon>
        <taxon>Neoptera</taxon>
        <taxon>Endopterygota</taxon>
        <taxon>Coleoptera</taxon>
        <taxon>Polyphaga</taxon>
        <taxon>Elateriformia</taxon>
        <taxon>Elateroidea</taxon>
        <taxon>Elateridae</taxon>
        <taxon>Agrypninae</taxon>
        <taxon>Pyrophorini</taxon>
        <taxon>Ignelater</taxon>
    </lineage>
</organism>
<proteinExistence type="predicted"/>
<protein>
    <submittedName>
        <fullName evidence="1">Uncharacterized protein</fullName>
    </submittedName>
</protein>
<accession>A0A8K0C3L2</accession>
<dbReference type="Proteomes" id="UP000801492">
    <property type="component" value="Unassembled WGS sequence"/>
</dbReference>